<sequence>MIRTIAIGRLRPIELLFIPLLSLLTVVGAQLRIPLPFTPVPITLQVFFVLLAGGFRFGYLSQLLYLALGSSGLPFFAFGGGLGYLLGPTGGYLLSFPTSAFISRRFINQDIPIYLALSIGLIVIHLFGTAWLAFTLSLPYLKALLLGSLPFLPYDLIKLLAAGAIIRRLR</sequence>
<dbReference type="PIRSF" id="PIRSF016661">
    <property type="entry name" value="BioY"/>
    <property type="match status" value="1"/>
</dbReference>
<evidence type="ECO:0000256" key="8">
    <source>
        <dbReference type="PIRNR" id="PIRNR016661"/>
    </source>
</evidence>
<accession>A0A660SJ56</accession>
<dbReference type="GO" id="GO:0005886">
    <property type="term" value="C:plasma membrane"/>
    <property type="evidence" value="ECO:0007669"/>
    <property type="project" value="UniProtKB-SubCell"/>
</dbReference>
<protein>
    <recommendedName>
        <fullName evidence="8">Biotin transporter</fullName>
    </recommendedName>
</protein>
<keyword evidence="3 8" id="KW-0813">Transport</keyword>
<dbReference type="Gene3D" id="1.10.1760.20">
    <property type="match status" value="1"/>
</dbReference>
<evidence type="ECO:0000256" key="7">
    <source>
        <dbReference type="ARBA" id="ARBA00023136"/>
    </source>
</evidence>
<evidence type="ECO:0000256" key="1">
    <source>
        <dbReference type="ARBA" id="ARBA00004651"/>
    </source>
</evidence>
<dbReference type="InterPro" id="IPR003784">
    <property type="entry name" value="BioY"/>
</dbReference>
<dbReference type="Pfam" id="PF02632">
    <property type="entry name" value="BioY"/>
    <property type="match status" value="1"/>
</dbReference>
<feature type="transmembrane region" description="Helical" evidence="9">
    <location>
        <begin position="90"/>
        <end position="107"/>
    </location>
</feature>
<keyword evidence="5 9" id="KW-0812">Transmembrane</keyword>
<dbReference type="GO" id="GO:0015225">
    <property type="term" value="F:biotin transmembrane transporter activity"/>
    <property type="evidence" value="ECO:0007669"/>
    <property type="project" value="UniProtKB-UniRule"/>
</dbReference>
<name>A0A660SJ56_UNCW3</name>
<feature type="transmembrane region" description="Helical" evidence="9">
    <location>
        <begin position="12"/>
        <end position="31"/>
    </location>
</feature>
<feature type="transmembrane region" description="Helical" evidence="9">
    <location>
        <begin position="140"/>
        <end position="166"/>
    </location>
</feature>
<evidence type="ECO:0000313" key="11">
    <source>
        <dbReference type="Proteomes" id="UP000268469"/>
    </source>
</evidence>
<dbReference type="Proteomes" id="UP000268469">
    <property type="component" value="Unassembled WGS sequence"/>
</dbReference>
<feature type="transmembrane region" description="Helical" evidence="9">
    <location>
        <begin position="37"/>
        <end position="57"/>
    </location>
</feature>
<dbReference type="PANTHER" id="PTHR34295:SF4">
    <property type="entry name" value="BIOTIN TRANSPORTER BIOY-RELATED"/>
    <property type="match status" value="1"/>
</dbReference>
<gene>
    <name evidence="10" type="ORF">DRP53_06050</name>
</gene>
<keyword evidence="7 8" id="KW-0472">Membrane</keyword>
<evidence type="ECO:0000256" key="5">
    <source>
        <dbReference type="ARBA" id="ARBA00022692"/>
    </source>
</evidence>
<comment type="similarity">
    <text evidence="2 8">Belongs to the BioY family.</text>
</comment>
<reference evidence="10 11" key="1">
    <citation type="submission" date="2018-06" db="EMBL/GenBank/DDBJ databases">
        <title>Extensive metabolic versatility and redundancy in microbially diverse, dynamic hydrothermal sediments.</title>
        <authorList>
            <person name="Dombrowski N."/>
            <person name="Teske A."/>
            <person name="Baker B.J."/>
        </authorList>
    </citation>
    <scope>NUCLEOTIDE SEQUENCE [LARGE SCALE GENOMIC DNA]</scope>
    <source>
        <strain evidence="10">B36_G15</strain>
    </source>
</reference>
<dbReference type="EMBL" id="QNBE01000050">
    <property type="protein sequence ID" value="RKX70136.1"/>
    <property type="molecule type" value="Genomic_DNA"/>
</dbReference>
<feature type="transmembrane region" description="Helical" evidence="9">
    <location>
        <begin position="64"/>
        <end position="84"/>
    </location>
</feature>
<evidence type="ECO:0000256" key="6">
    <source>
        <dbReference type="ARBA" id="ARBA00022989"/>
    </source>
</evidence>
<evidence type="ECO:0000256" key="2">
    <source>
        <dbReference type="ARBA" id="ARBA00010692"/>
    </source>
</evidence>
<evidence type="ECO:0000256" key="9">
    <source>
        <dbReference type="SAM" id="Phobius"/>
    </source>
</evidence>
<evidence type="ECO:0000256" key="4">
    <source>
        <dbReference type="ARBA" id="ARBA00022475"/>
    </source>
</evidence>
<evidence type="ECO:0000313" key="10">
    <source>
        <dbReference type="EMBL" id="RKX70136.1"/>
    </source>
</evidence>
<keyword evidence="6 9" id="KW-1133">Transmembrane helix</keyword>
<proteinExistence type="inferred from homology"/>
<dbReference type="PANTHER" id="PTHR34295">
    <property type="entry name" value="BIOTIN TRANSPORTER BIOY"/>
    <property type="match status" value="1"/>
</dbReference>
<keyword evidence="4 8" id="KW-1003">Cell membrane</keyword>
<comment type="caution">
    <text evidence="10">The sequence shown here is derived from an EMBL/GenBank/DDBJ whole genome shotgun (WGS) entry which is preliminary data.</text>
</comment>
<organism evidence="10 11">
    <name type="scientific">candidate division WOR-3 bacterium</name>
    <dbReference type="NCBI Taxonomy" id="2052148"/>
    <lineage>
        <taxon>Bacteria</taxon>
        <taxon>Bacteria division WOR-3</taxon>
    </lineage>
</organism>
<evidence type="ECO:0000256" key="3">
    <source>
        <dbReference type="ARBA" id="ARBA00022448"/>
    </source>
</evidence>
<comment type="subcellular location">
    <subcellularLocation>
        <location evidence="1 8">Cell membrane</location>
        <topology evidence="1 8">Multi-pass membrane protein</topology>
    </subcellularLocation>
</comment>
<feature type="transmembrane region" description="Helical" evidence="9">
    <location>
        <begin position="114"/>
        <end position="134"/>
    </location>
</feature>
<dbReference type="AlphaFoldDB" id="A0A660SJ56"/>